<proteinExistence type="inferred from homology"/>
<dbReference type="PANTHER" id="PTHR30480">
    <property type="entry name" value="BETA-HEXOSAMINIDASE-RELATED"/>
    <property type="match status" value="1"/>
</dbReference>
<comment type="similarity">
    <text evidence="2">Belongs to the glycosyl hydrolase 3 family.</text>
</comment>
<dbReference type="InterPro" id="IPR036962">
    <property type="entry name" value="Glyco_hydro_3_N_sf"/>
</dbReference>
<evidence type="ECO:0000313" key="7">
    <source>
        <dbReference type="EMBL" id="CBX27165.1"/>
    </source>
</evidence>
<evidence type="ECO:0000256" key="2">
    <source>
        <dbReference type="ARBA" id="ARBA00005336"/>
    </source>
</evidence>
<dbReference type="EC" id="3.2.1.52" evidence="3"/>
<dbReference type="PANTHER" id="PTHR30480:SF13">
    <property type="entry name" value="BETA-HEXOSAMINIDASE"/>
    <property type="match status" value="1"/>
</dbReference>
<dbReference type="GO" id="GO:0004563">
    <property type="term" value="F:beta-N-acetylhexosaminidase activity"/>
    <property type="evidence" value="ECO:0007669"/>
    <property type="project" value="UniProtKB-EC"/>
</dbReference>
<dbReference type="EMBL" id="FR695864">
    <property type="protein sequence ID" value="CBX27165.1"/>
    <property type="molecule type" value="Genomic_DNA"/>
</dbReference>
<name>E1Y9C1_9BACT</name>
<dbReference type="Gene3D" id="3.20.20.300">
    <property type="entry name" value="Glycoside hydrolase, family 3, N-terminal domain"/>
    <property type="match status" value="1"/>
</dbReference>
<protein>
    <recommendedName>
        <fullName evidence="3">beta-N-acetylhexosaminidase</fullName>
        <ecNumber evidence="3">3.2.1.52</ecNumber>
    </recommendedName>
</protein>
<dbReference type="InterPro" id="IPR017853">
    <property type="entry name" value="GH"/>
</dbReference>
<evidence type="ECO:0000256" key="3">
    <source>
        <dbReference type="ARBA" id="ARBA00012663"/>
    </source>
</evidence>
<evidence type="ECO:0000256" key="5">
    <source>
        <dbReference type="ARBA" id="ARBA00023295"/>
    </source>
</evidence>
<dbReference type="AlphaFoldDB" id="E1Y9C1"/>
<dbReference type="CAZy" id="GH3">
    <property type="family name" value="Glycoside Hydrolase Family 3"/>
</dbReference>
<dbReference type="SUPFAM" id="SSF51445">
    <property type="entry name" value="(Trans)glycosidases"/>
    <property type="match status" value="1"/>
</dbReference>
<reference evidence="7" key="1">
    <citation type="journal article" date="2011" name="Environ. Microbiol.">
        <title>Genomic insights into the metabolic potential of the polycyclic aromatic hydrocarbon degrading sulfate-reducing Deltaproteobacterium N47.</title>
        <authorList>
            <person name="Bergmann F."/>
            <person name="Selesi D."/>
            <person name="Weinmaier T."/>
            <person name="Tischler P."/>
            <person name="Rattei T."/>
            <person name="Meckenstock R.U."/>
        </authorList>
    </citation>
    <scope>NUCLEOTIDE SEQUENCE</scope>
</reference>
<comment type="catalytic activity">
    <reaction evidence="1">
        <text>Hydrolysis of terminal non-reducing N-acetyl-D-hexosamine residues in N-acetyl-beta-D-hexosaminides.</text>
        <dbReference type="EC" id="3.2.1.52"/>
    </reaction>
</comment>
<keyword evidence="4" id="KW-0378">Hydrolase</keyword>
<dbReference type="Pfam" id="PF00933">
    <property type="entry name" value="Glyco_hydro_3"/>
    <property type="match status" value="1"/>
</dbReference>
<organism evidence="7">
    <name type="scientific">uncultured Desulfobacterium sp</name>
    <dbReference type="NCBI Taxonomy" id="201089"/>
    <lineage>
        <taxon>Bacteria</taxon>
        <taxon>Pseudomonadati</taxon>
        <taxon>Thermodesulfobacteriota</taxon>
        <taxon>Desulfobacteria</taxon>
        <taxon>Desulfobacterales</taxon>
        <taxon>Desulfobacteriaceae</taxon>
        <taxon>Desulfobacterium</taxon>
        <taxon>environmental samples</taxon>
    </lineage>
</organism>
<evidence type="ECO:0000256" key="1">
    <source>
        <dbReference type="ARBA" id="ARBA00001231"/>
    </source>
</evidence>
<feature type="domain" description="Glycoside hydrolase family 3 N-terminal" evidence="6">
    <location>
        <begin position="57"/>
        <end position="353"/>
    </location>
</feature>
<evidence type="ECO:0000259" key="6">
    <source>
        <dbReference type="Pfam" id="PF00933"/>
    </source>
</evidence>
<accession>E1Y9C1</accession>
<dbReference type="InterPro" id="IPR001764">
    <property type="entry name" value="Glyco_hydro_3_N"/>
</dbReference>
<dbReference type="GO" id="GO:0005975">
    <property type="term" value="P:carbohydrate metabolic process"/>
    <property type="evidence" value="ECO:0007669"/>
    <property type="project" value="InterPro"/>
</dbReference>
<dbReference type="GO" id="GO:0009254">
    <property type="term" value="P:peptidoglycan turnover"/>
    <property type="evidence" value="ECO:0007669"/>
    <property type="project" value="TreeGrafter"/>
</dbReference>
<dbReference type="InterPro" id="IPR050226">
    <property type="entry name" value="NagZ_Beta-hexosaminidase"/>
</dbReference>
<keyword evidence="5" id="KW-0326">Glycosidase</keyword>
<sequence length="360" mass="40235">MDFYDSIMCKYLIFYYEYLIIVQEQIMNISDFSIEQIAGQRLMAGFDGKELTGELMFLIDTVKVGGLILFSANIETPEQIKNLCGSAQAYARSCNQPPLIISIDQEGGQVARLKEPSFTRFPGNPEMKSENDAVIFAQTTAKELLGIGINMDMAPVIDVAPEGINSVMAGRSFGCDPNWVSKMGVAVIENMQAKKLMAVAKHFPGIGRTVPDSHFELPILDAKLCDLESFDLIPFYSAIRHNVSGIMLSHILYKKIDEKWPASLSEKIAGNLLRDHMGYEGIVMTDDLDMGAIRNNFDIKTVIKQILYAGIDMALICHTGPNIGYSFEEILKNMRDSRAIEMKAEKSVRRILSCKEKYLL</sequence>
<gene>
    <name evidence="7" type="ORF">N47_A11940</name>
</gene>
<evidence type="ECO:0000256" key="4">
    <source>
        <dbReference type="ARBA" id="ARBA00022801"/>
    </source>
</evidence>